<evidence type="ECO:0000256" key="1">
    <source>
        <dbReference type="SAM" id="MobiDB-lite"/>
    </source>
</evidence>
<reference evidence="2 3" key="1">
    <citation type="journal article" date="2020" name="Genomics">
        <title>Complete, high-quality genomes from long-read metagenomic sequencing of two wolf lichen thalli reveals enigmatic genome architecture.</title>
        <authorList>
            <person name="McKenzie S.K."/>
            <person name="Walston R.F."/>
            <person name="Allen J.L."/>
        </authorList>
    </citation>
    <scope>NUCLEOTIDE SEQUENCE [LARGE SCALE GENOMIC DNA]</scope>
    <source>
        <strain evidence="2">WasteWater1</strain>
    </source>
</reference>
<organism evidence="2 3">
    <name type="scientific">Letharia lupina</name>
    <dbReference type="NCBI Taxonomy" id="560253"/>
    <lineage>
        <taxon>Eukaryota</taxon>
        <taxon>Fungi</taxon>
        <taxon>Dikarya</taxon>
        <taxon>Ascomycota</taxon>
        <taxon>Pezizomycotina</taxon>
        <taxon>Lecanoromycetes</taxon>
        <taxon>OSLEUM clade</taxon>
        <taxon>Lecanoromycetidae</taxon>
        <taxon>Lecanorales</taxon>
        <taxon>Lecanorineae</taxon>
        <taxon>Parmeliaceae</taxon>
        <taxon>Letharia</taxon>
    </lineage>
</organism>
<feature type="compositionally biased region" description="Basic residues" evidence="1">
    <location>
        <begin position="203"/>
        <end position="227"/>
    </location>
</feature>
<proteinExistence type="predicted"/>
<dbReference type="GeneID" id="59329724"/>
<dbReference type="AlphaFoldDB" id="A0A8H6CEV3"/>
<protein>
    <submittedName>
        <fullName evidence="2">Uncharacterized protein</fullName>
    </submittedName>
</protein>
<dbReference type="EMBL" id="JACCJB010000012">
    <property type="protein sequence ID" value="KAF6222222.1"/>
    <property type="molecule type" value="Genomic_DNA"/>
</dbReference>
<feature type="region of interest" description="Disordered" evidence="1">
    <location>
        <begin position="1"/>
        <end position="281"/>
    </location>
</feature>
<comment type="caution">
    <text evidence="2">The sequence shown here is derived from an EMBL/GenBank/DDBJ whole genome shotgun (WGS) entry which is preliminary data.</text>
</comment>
<accession>A0A8H6CEV3</accession>
<dbReference type="Proteomes" id="UP000593566">
    <property type="component" value="Unassembled WGS sequence"/>
</dbReference>
<feature type="compositionally biased region" description="Polar residues" evidence="1">
    <location>
        <begin position="50"/>
        <end position="63"/>
    </location>
</feature>
<feature type="compositionally biased region" description="Basic and acidic residues" evidence="1">
    <location>
        <begin position="246"/>
        <end position="281"/>
    </location>
</feature>
<dbReference type="RefSeq" id="XP_037151657.1">
    <property type="nucleotide sequence ID" value="XM_037292238.1"/>
</dbReference>
<keyword evidence="3" id="KW-1185">Reference proteome</keyword>
<gene>
    <name evidence="2" type="ORF">HO133_001308</name>
</gene>
<evidence type="ECO:0000313" key="2">
    <source>
        <dbReference type="EMBL" id="KAF6222222.1"/>
    </source>
</evidence>
<name>A0A8H6CEV3_9LECA</name>
<evidence type="ECO:0000313" key="3">
    <source>
        <dbReference type="Proteomes" id="UP000593566"/>
    </source>
</evidence>
<sequence>MADNTSDDSPANSPIYTPVAPKFPEQTYRDRSTSPNSDDSEGGPSRPIPRSSNNEPSQSSTEIDPSAGPIGRLYVDPARLTPDPFRRPPPGPPGVNPFIRLPVPTQPGTGRRGSRPRTAQGTPPPSRPSTRGSATVTVSNAAQAGDPPQRTAGPAAPRRPSAKRTIKQEDSNSANSTHRTPGAEASATTGPSSDPHPSGKGQSAKRRPNARKPRPNKKIKPKSRRPYVRVADREEVVTGPARSTRGQKERAGRRGRVEFGFGDLDRLERRRREERRAEREG</sequence>